<keyword evidence="4" id="KW-0255">Endonuclease</keyword>
<dbReference type="HOGENOM" id="CLU_000384_33_3_1"/>
<accession>H3AWX4</accession>
<keyword evidence="5" id="KW-0378">Hydrolase</keyword>
<dbReference type="InterPro" id="IPR041373">
    <property type="entry name" value="RT_RNaseH"/>
</dbReference>
<evidence type="ECO:0000256" key="3">
    <source>
        <dbReference type="ARBA" id="ARBA00022722"/>
    </source>
</evidence>
<dbReference type="Ensembl" id="ENSLACT00000014244.1">
    <property type="protein sequence ID" value="ENSLACP00000014145.1"/>
    <property type="gene ID" value="ENSLACG00000012452.1"/>
</dbReference>
<dbReference type="Gene3D" id="3.30.70.270">
    <property type="match status" value="1"/>
</dbReference>
<evidence type="ECO:0000313" key="8">
    <source>
        <dbReference type="Ensembl" id="ENSLACP00000014145.1"/>
    </source>
</evidence>
<dbReference type="InParanoid" id="H3AWX4"/>
<sequence length="241" mass="27663">RKKVRYCGRIVSAQGYKMDPKDIAAIQTLKEMIPLTVREVRKLVGFFSYYRGFIKDFSQLAKPLYDLLSNPKTPTPKNQPLEWKEIHQEALQRLIHALSNLPVMAYPDFQKPFTLHTDASNDGLGAVLYQPQEKKLRVIAYGSRTLTPAEKNYHLHSGKLEFLALKLAIAERFRDNLFYAPSFTVYSDNNPLTYVMTSAKLNATGHQWVSELSDFNFTIKYHPGKVNIDADFLSRESLNTE</sequence>
<proteinExistence type="predicted"/>
<evidence type="ECO:0000256" key="2">
    <source>
        <dbReference type="ARBA" id="ARBA00022695"/>
    </source>
</evidence>
<keyword evidence="3" id="KW-0540">Nuclease</keyword>
<evidence type="ECO:0000313" key="9">
    <source>
        <dbReference type="Proteomes" id="UP000008672"/>
    </source>
</evidence>
<reference evidence="8" key="3">
    <citation type="submission" date="2025-09" db="UniProtKB">
        <authorList>
            <consortium name="Ensembl"/>
        </authorList>
    </citation>
    <scope>IDENTIFICATION</scope>
</reference>
<organism evidence="8 9">
    <name type="scientific">Latimeria chalumnae</name>
    <name type="common">Coelacanth</name>
    <dbReference type="NCBI Taxonomy" id="7897"/>
    <lineage>
        <taxon>Eukaryota</taxon>
        <taxon>Metazoa</taxon>
        <taxon>Chordata</taxon>
        <taxon>Craniata</taxon>
        <taxon>Vertebrata</taxon>
        <taxon>Euteleostomi</taxon>
        <taxon>Coelacanthiformes</taxon>
        <taxon>Coelacanthidae</taxon>
        <taxon>Latimeria</taxon>
    </lineage>
</organism>
<dbReference type="SUPFAM" id="SSF56672">
    <property type="entry name" value="DNA/RNA polymerases"/>
    <property type="match status" value="1"/>
</dbReference>
<evidence type="ECO:0000256" key="5">
    <source>
        <dbReference type="ARBA" id="ARBA00022801"/>
    </source>
</evidence>
<dbReference type="EMBL" id="AFYH01150534">
    <property type="status" value="NOT_ANNOTATED_CDS"/>
    <property type="molecule type" value="Genomic_DNA"/>
</dbReference>
<dbReference type="AlphaFoldDB" id="H3AWX4"/>
<name>H3AWX4_LATCH</name>
<keyword evidence="1" id="KW-0808">Transferase</keyword>
<evidence type="ECO:0000259" key="7">
    <source>
        <dbReference type="Pfam" id="PF17917"/>
    </source>
</evidence>
<keyword evidence="9" id="KW-1185">Reference proteome</keyword>
<dbReference type="Pfam" id="PF17917">
    <property type="entry name" value="RT_RNaseH"/>
    <property type="match status" value="1"/>
</dbReference>
<protein>
    <recommendedName>
        <fullName evidence="7">Reverse transcriptase RNase H-like domain-containing protein</fullName>
    </recommendedName>
</protein>
<dbReference type="eggNOG" id="KOG0017">
    <property type="taxonomic scope" value="Eukaryota"/>
</dbReference>
<dbReference type="PANTHER" id="PTHR34072:SF47">
    <property type="entry name" value="RIBONUCLEASE H"/>
    <property type="match status" value="1"/>
</dbReference>
<reference evidence="9" key="1">
    <citation type="submission" date="2011-08" db="EMBL/GenBank/DDBJ databases">
        <title>The draft genome of Latimeria chalumnae.</title>
        <authorList>
            <person name="Di Palma F."/>
            <person name="Alfoldi J."/>
            <person name="Johnson J."/>
            <person name="Berlin A."/>
            <person name="Gnerre S."/>
            <person name="Jaffe D."/>
            <person name="MacCallum I."/>
            <person name="Young S."/>
            <person name="Walker B.J."/>
            <person name="Lander E."/>
            <person name="Lindblad-Toh K."/>
        </authorList>
    </citation>
    <scope>NUCLEOTIDE SEQUENCE [LARGE SCALE GENOMIC DNA]</scope>
    <source>
        <strain evidence="9">Wild caught</strain>
    </source>
</reference>
<dbReference type="FunFam" id="3.30.70.270:FF:000020">
    <property type="entry name" value="Transposon Tf2-6 polyprotein-like Protein"/>
    <property type="match status" value="1"/>
</dbReference>
<evidence type="ECO:0000256" key="6">
    <source>
        <dbReference type="ARBA" id="ARBA00022918"/>
    </source>
</evidence>
<evidence type="ECO:0000256" key="4">
    <source>
        <dbReference type="ARBA" id="ARBA00022759"/>
    </source>
</evidence>
<dbReference type="FunFam" id="3.10.20.370:FF:000001">
    <property type="entry name" value="Retrovirus-related Pol polyprotein from transposon 17.6-like protein"/>
    <property type="match status" value="1"/>
</dbReference>
<dbReference type="CDD" id="cd09274">
    <property type="entry name" value="RNase_HI_RT_Ty3"/>
    <property type="match status" value="1"/>
</dbReference>
<dbReference type="Proteomes" id="UP000008672">
    <property type="component" value="Unassembled WGS sequence"/>
</dbReference>
<keyword evidence="2" id="KW-0548">Nucleotidyltransferase</keyword>
<dbReference type="InterPro" id="IPR043128">
    <property type="entry name" value="Rev_trsase/Diguanyl_cyclase"/>
</dbReference>
<keyword evidence="6" id="KW-0695">RNA-directed DNA polymerase</keyword>
<dbReference type="STRING" id="7897.ENSLACP00000014145"/>
<reference evidence="8" key="2">
    <citation type="submission" date="2025-08" db="UniProtKB">
        <authorList>
            <consortium name="Ensembl"/>
        </authorList>
    </citation>
    <scope>IDENTIFICATION</scope>
</reference>
<feature type="domain" description="Reverse transcriptase RNase H-like" evidence="7">
    <location>
        <begin position="108"/>
        <end position="215"/>
    </location>
</feature>
<dbReference type="PANTHER" id="PTHR34072">
    <property type="entry name" value="ENZYMATIC POLYPROTEIN-RELATED"/>
    <property type="match status" value="1"/>
</dbReference>
<dbReference type="OMA" id="RICAECN"/>
<dbReference type="InterPro" id="IPR043502">
    <property type="entry name" value="DNA/RNA_pol_sf"/>
</dbReference>
<dbReference type="GeneTree" id="ENSGT01100000263500"/>
<dbReference type="Gene3D" id="3.10.20.370">
    <property type="match status" value="1"/>
</dbReference>
<evidence type="ECO:0000256" key="1">
    <source>
        <dbReference type="ARBA" id="ARBA00022679"/>
    </source>
</evidence>